<dbReference type="PATRIC" id="fig|1002367.3.peg.1157"/>
<keyword evidence="1" id="KW-1133">Transmembrane helix</keyword>
<dbReference type="Gene3D" id="3.90.550.10">
    <property type="entry name" value="Spore Coat Polysaccharide Biosynthesis Protein SpsA, Chain A"/>
    <property type="match status" value="1"/>
</dbReference>
<dbReference type="HOGENOM" id="CLU_055604_0_1_10"/>
<keyword evidence="1" id="KW-0472">Membrane</keyword>
<dbReference type="RefSeq" id="WP_007899602.1">
    <property type="nucleotide sequence ID" value="NZ_JH379423.1"/>
</dbReference>
<evidence type="ECO:0000313" key="3">
    <source>
        <dbReference type="Proteomes" id="UP000004407"/>
    </source>
</evidence>
<organism evidence="2 3">
    <name type="scientific">Leyella stercorea DSM 18206</name>
    <dbReference type="NCBI Taxonomy" id="1002367"/>
    <lineage>
        <taxon>Bacteria</taxon>
        <taxon>Pseudomonadati</taxon>
        <taxon>Bacteroidota</taxon>
        <taxon>Bacteroidia</taxon>
        <taxon>Bacteroidales</taxon>
        <taxon>Prevotellaceae</taxon>
        <taxon>Leyella</taxon>
    </lineage>
</organism>
<dbReference type="eggNOG" id="COG1215">
    <property type="taxonomic scope" value="Bacteria"/>
</dbReference>
<dbReference type="Proteomes" id="UP000004407">
    <property type="component" value="Unassembled WGS sequence"/>
</dbReference>
<dbReference type="AlphaFoldDB" id="G6AXT3"/>
<name>G6AXT3_9BACT</name>
<sequence length="379" mass="42936">MFIDNITIIISIIVLLLTIASVVANPFFRSIKTKSTKDTTIELPPLTVVVLSQNNVEALDKHLPLIFSQDYAPGFEVVVVGEKGDLDLEAVLAKYADNKNLYATYIPKRSLFMSKPKLSASLGIKAAHNDWVIMLNASCAPASDKWLQTIAESIDSNTNLVLGYSNYKDDVKPYRRFIRLREACYYLRAAAHGIAYRSTGANIAFRRSEFISGDGYRGNLQHVYGEYDFIINKFARPYSTAITLLPDSSVHNDCPTKKTWTEYCIANSHVGRHLERKALMHLSYITDALFMYINYVVIITTGVFAVLTGRWIALAVAALCLIATIALRIFFVKRKCNIFSERLSAWSIPFYELSLLWFDILTKLRYIRADKHDFSTHKI</sequence>
<feature type="transmembrane region" description="Helical" evidence="1">
    <location>
        <begin position="311"/>
        <end position="331"/>
    </location>
</feature>
<dbReference type="EMBL" id="AFZZ01000126">
    <property type="protein sequence ID" value="EHJ40141.1"/>
    <property type="molecule type" value="Genomic_DNA"/>
</dbReference>
<proteinExistence type="predicted"/>
<reference evidence="2 3" key="1">
    <citation type="submission" date="2011-08" db="EMBL/GenBank/DDBJ databases">
        <authorList>
            <person name="Weinstock G."/>
            <person name="Sodergren E."/>
            <person name="Clifton S."/>
            <person name="Fulton L."/>
            <person name="Fulton B."/>
            <person name="Courtney L."/>
            <person name="Fronick C."/>
            <person name="Harrison M."/>
            <person name="Strong C."/>
            <person name="Farmer C."/>
            <person name="Delahaunty K."/>
            <person name="Markovic C."/>
            <person name="Hall O."/>
            <person name="Minx P."/>
            <person name="Tomlinson C."/>
            <person name="Mitreva M."/>
            <person name="Hou S."/>
            <person name="Chen J."/>
            <person name="Wollam A."/>
            <person name="Pepin K.H."/>
            <person name="Johnson M."/>
            <person name="Bhonagiri V."/>
            <person name="Zhang X."/>
            <person name="Suruliraj S."/>
            <person name="Warren W."/>
            <person name="Chinwalla A."/>
            <person name="Mardis E.R."/>
            <person name="Wilson R.K."/>
        </authorList>
    </citation>
    <scope>NUCLEOTIDE SEQUENCE [LARGE SCALE GENOMIC DNA]</scope>
    <source>
        <strain evidence="2 3">DSM 18206</strain>
    </source>
</reference>
<evidence type="ECO:0008006" key="4">
    <source>
        <dbReference type="Google" id="ProtNLM"/>
    </source>
</evidence>
<evidence type="ECO:0000256" key="1">
    <source>
        <dbReference type="SAM" id="Phobius"/>
    </source>
</evidence>
<comment type="caution">
    <text evidence="2">The sequence shown here is derived from an EMBL/GenBank/DDBJ whole genome shotgun (WGS) entry which is preliminary data.</text>
</comment>
<feature type="transmembrane region" description="Helical" evidence="1">
    <location>
        <begin position="282"/>
        <end position="305"/>
    </location>
</feature>
<accession>G6AXT3</accession>
<gene>
    <name evidence="2" type="ORF">HMPREF0673_01440</name>
</gene>
<dbReference type="GeneID" id="78337114"/>
<dbReference type="SUPFAM" id="SSF53448">
    <property type="entry name" value="Nucleotide-diphospho-sugar transferases"/>
    <property type="match status" value="1"/>
</dbReference>
<protein>
    <recommendedName>
        <fullName evidence="4">Glycosyltransferase, group 2 family protein</fullName>
    </recommendedName>
</protein>
<keyword evidence="1" id="KW-0812">Transmembrane</keyword>
<feature type="transmembrane region" description="Helical" evidence="1">
    <location>
        <begin position="6"/>
        <end position="28"/>
    </location>
</feature>
<evidence type="ECO:0000313" key="2">
    <source>
        <dbReference type="EMBL" id="EHJ40141.1"/>
    </source>
</evidence>
<dbReference type="InterPro" id="IPR029044">
    <property type="entry name" value="Nucleotide-diphossugar_trans"/>
</dbReference>